<dbReference type="Gene3D" id="1.25.40.10">
    <property type="entry name" value="Tetratricopeptide repeat domain"/>
    <property type="match status" value="1"/>
</dbReference>
<evidence type="ECO:0000313" key="2">
    <source>
        <dbReference type="EMBL" id="RKF30903.1"/>
    </source>
</evidence>
<dbReference type="AlphaFoldDB" id="A0A420FD33"/>
<sequence>MKTILFYFFVLVSLVLSGNLNRICGQSVAEISAIENPVVQLEAVLLLPVRFDGDTIKLRNALAPVLELADKKRNVALKWAYYMRMADGFSIAFDRINLSSERYYRLAEQLLRLHPNTELEMLGCAREGYYNFIYRRVKEAFPFFLRANDLKSKVNIKKIPLVVKHYQFMASFYSYIGDQANAVVYLEDALPFTKPASRERVDLINSIAVYLAKDSLNHQAFSYLNRAMDEAKLAKDSVWIGIISGNLADHAWRKGEREKAIALVKKNIALSMRYNERTDAMRANLNLANWYIELKEWKLAEQYMMACEHLMEDKPYFLKYKMELAKSKSNIMRGLGRGGEELKQLHLYLMLKDSLEKRTNDKEIQKMLWQRESEKYNHTIQATEEKRIRTKRMYQFIGIVLILIFAIVVLLVNKSKIKIKMRNTLLEKDQLALAYEKQLLDQELMILRNSLTEFTDTIRQNDVVIQQLRQEVVKISESDPAYLTQVTDNLNALLQQHIMTDERWQKFKHVFNKVYPAYLTQMRQTYPKVTENDLKILALLKLDLSNASMSELLCVSVEAVRKAKQRLKKKLEQTEK</sequence>
<feature type="transmembrane region" description="Helical" evidence="1">
    <location>
        <begin position="393"/>
        <end position="412"/>
    </location>
</feature>
<dbReference type="SUPFAM" id="SSF46894">
    <property type="entry name" value="C-terminal effector domain of the bipartite response regulators"/>
    <property type="match status" value="1"/>
</dbReference>
<gene>
    <name evidence="2" type="ORF">BCY89_18395</name>
</gene>
<name>A0A420FD33_9SPHI</name>
<organism evidence="2 3">
    <name type="scientific">Sphingobacterium siyangense</name>
    <dbReference type="NCBI Taxonomy" id="459529"/>
    <lineage>
        <taxon>Bacteria</taxon>
        <taxon>Pseudomonadati</taxon>
        <taxon>Bacteroidota</taxon>
        <taxon>Sphingobacteriia</taxon>
        <taxon>Sphingobacteriales</taxon>
        <taxon>Sphingobacteriaceae</taxon>
        <taxon>Sphingobacterium</taxon>
    </lineage>
</organism>
<keyword evidence="1" id="KW-0472">Membrane</keyword>
<reference evidence="2 3" key="1">
    <citation type="submission" date="2016-07" db="EMBL/GenBank/DDBJ databases">
        <title>Genome analysis of Sphingobacterium siyangense T12B17.</title>
        <authorList>
            <person name="Xu D."/>
            <person name="Su Y."/>
            <person name="Zheng S."/>
        </authorList>
    </citation>
    <scope>NUCLEOTIDE SEQUENCE [LARGE SCALE GENOMIC DNA]</scope>
    <source>
        <strain evidence="2 3">T12B17</strain>
    </source>
</reference>
<proteinExistence type="predicted"/>
<accession>A0A420FD33</accession>
<dbReference type="Proteomes" id="UP000286402">
    <property type="component" value="Unassembled WGS sequence"/>
</dbReference>
<dbReference type="GO" id="GO:0003677">
    <property type="term" value="F:DNA binding"/>
    <property type="evidence" value="ECO:0007669"/>
    <property type="project" value="InterPro"/>
</dbReference>
<protein>
    <recommendedName>
        <fullName evidence="4">Tetratricopeptide repeat protein</fullName>
    </recommendedName>
</protein>
<keyword evidence="3" id="KW-1185">Reference proteome</keyword>
<evidence type="ECO:0000256" key="1">
    <source>
        <dbReference type="SAM" id="Phobius"/>
    </source>
</evidence>
<keyword evidence="1" id="KW-0812">Transmembrane</keyword>
<comment type="caution">
    <text evidence="2">The sequence shown here is derived from an EMBL/GenBank/DDBJ whole genome shotgun (WGS) entry which is preliminary data.</text>
</comment>
<dbReference type="InterPro" id="IPR011990">
    <property type="entry name" value="TPR-like_helical_dom_sf"/>
</dbReference>
<evidence type="ECO:0000313" key="3">
    <source>
        <dbReference type="Proteomes" id="UP000286402"/>
    </source>
</evidence>
<dbReference type="RefSeq" id="WP_120336331.1">
    <property type="nucleotide sequence ID" value="NZ_MCAQ01000029.1"/>
</dbReference>
<keyword evidence="1" id="KW-1133">Transmembrane helix</keyword>
<dbReference type="EMBL" id="MCAQ01000029">
    <property type="protein sequence ID" value="RKF30903.1"/>
    <property type="molecule type" value="Genomic_DNA"/>
</dbReference>
<evidence type="ECO:0008006" key="4">
    <source>
        <dbReference type="Google" id="ProtNLM"/>
    </source>
</evidence>
<dbReference type="GO" id="GO:0006355">
    <property type="term" value="P:regulation of DNA-templated transcription"/>
    <property type="evidence" value="ECO:0007669"/>
    <property type="project" value="InterPro"/>
</dbReference>
<dbReference type="InterPro" id="IPR016032">
    <property type="entry name" value="Sig_transdc_resp-reg_C-effctor"/>
</dbReference>
<dbReference type="SUPFAM" id="SSF48452">
    <property type="entry name" value="TPR-like"/>
    <property type="match status" value="1"/>
</dbReference>